<protein>
    <submittedName>
        <fullName evidence="4">Uncharacterized protein</fullName>
    </submittedName>
</protein>
<name>A0A816A646_9BILA</name>
<dbReference type="PANTHER" id="PTHR46116:SF39">
    <property type="entry name" value="BACULOVIRAL IAP REPEAT-CONTAINING PROTEIN 6"/>
    <property type="match status" value="1"/>
</dbReference>
<dbReference type="GO" id="GO:0005634">
    <property type="term" value="C:nucleus"/>
    <property type="evidence" value="ECO:0007669"/>
    <property type="project" value="TreeGrafter"/>
</dbReference>
<evidence type="ECO:0000313" key="4">
    <source>
        <dbReference type="EMBL" id="CAF1591984.1"/>
    </source>
</evidence>
<keyword evidence="1" id="KW-0808">Transferase</keyword>
<dbReference type="InterPro" id="IPR016135">
    <property type="entry name" value="UBQ-conjugating_enzyme/RWD"/>
</dbReference>
<dbReference type="GO" id="GO:0043066">
    <property type="term" value="P:negative regulation of apoptotic process"/>
    <property type="evidence" value="ECO:0007669"/>
    <property type="project" value="TreeGrafter"/>
</dbReference>
<dbReference type="PANTHER" id="PTHR46116">
    <property type="entry name" value="(E3-INDEPENDENT) E2 UBIQUITIN-CONJUGATING ENZYME"/>
    <property type="match status" value="1"/>
</dbReference>
<gene>
    <name evidence="4" type="ORF">JXQ802_LOCUS47337</name>
    <name evidence="3" type="ORF">PYM288_LOCUS31440</name>
</gene>
<dbReference type="GO" id="GO:0004869">
    <property type="term" value="F:cysteine-type endopeptidase inhibitor activity"/>
    <property type="evidence" value="ECO:0007669"/>
    <property type="project" value="TreeGrafter"/>
</dbReference>
<dbReference type="GO" id="GO:0016740">
    <property type="term" value="F:transferase activity"/>
    <property type="evidence" value="ECO:0007669"/>
    <property type="project" value="UniProtKB-KW"/>
</dbReference>
<evidence type="ECO:0000256" key="1">
    <source>
        <dbReference type="ARBA" id="ARBA00022679"/>
    </source>
</evidence>
<dbReference type="Gene3D" id="3.10.110.10">
    <property type="entry name" value="Ubiquitin Conjugating Enzyme"/>
    <property type="match status" value="1"/>
</dbReference>
<comment type="caution">
    <text evidence="4">The sequence shown here is derived from an EMBL/GenBank/DDBJ whole genome shotgun (WGS) entry which is preliminary data.</text>
</comment>
<evidence type="ECO:0000313" key="3">
    <source>
        <dbReference type="EMBL" id="CAF1331674.1"/>
    </source>
</evidence>
<evidence type="ECO:0000313" key="5">
    <source>
        <dbReference type="Proteomes" id="UP000663870"/>
    </source>
</evidence>
<accession>A0A816A646</accession>
<keyword evidence="5" id="KW-1185">Reference proteome</keyword>
<dbReference type="Proteomes" id="UP000663854">
    <property type="component" value="Unassembled WGS sequence"/>
</dbReference>
<sequence length="99" mass="11928">MKQIIKYYLIINKYMIMNDILPDALKINSMQRIKRLPQRTNNNITHHNHYHLILVSIQSLIFVPEPYFNQSGYERTRHTATGTDQSLEYYDYIRQPSVR</sequence>
<organism evidence="4 5">
    <name type="scientific">Rotaria sordida</name>
    <dbReference type="NCBI Taxonomy" id="392033"/>
    <lineage>
        <taxon>Eukaryota</taxon>
        <taxon>Metazoa</taxon>
        <taxon>Spiralia</taxon>
        <taxon>Gnathifera</taxon>
        <taxon>Rotifera</taxon>
        <taxon>Eurotatoria</taxon>
        <taxon>Bdelloidea</taxon>
        <taxon>Philodinida</taxon>
        <taxon>Philodinidae</taxon>
        <taxon>Rotaria</taxon>
    </lineage>
</organism>
<dbReference type="AlphaFoldDB" id="A0A816A646"/>
<dbReference type="Proteomes" id="UP000663870">
    <property type="component" value="Unassembled WGS sequence"/>
</dbReference>
<dbReference type="EMBL" id="CAJNOH010003313">
    <property type="protein sequence ID" value="CAF1331674.1"/>
    <property type="molecule type" value="Genomic_DNA"/>
</dbReference>
<proteinExistence type="predicted"/>
<keyword evidence="2" id="KW-0833">Ubl conjugation pathway</keyword>
<evidence type="ECO:0000256" key="2">
    <source>
        <dbReference type="ARBA" id="ARBA00022786"/>
    </source>
</evidence>
<reference evidence="4" key="1">
    <citation type="submission" date="2021-02" db="EMBL/GenBank/DDBJ databases">
        <authorList>
            <person name="Nowell W R."/>
        </authorList>
    </citation>
    <scope>NUCLEOTIDE SEQUENCE</scope>
</reference>
<dbReference type="EMBL" id="CAJNOL010004636">
    <property type="protein sequence ID" value="CAF1591984.1"/>
    <property type="molecule type" value="Genomic_DNA"/>
</dbReference>